<dbReference type="EMBL" id="JACHHN010000004">
    <property type="protein sequence ID" value="MBB5191837.1"/>
    <property type="molecule type" value="Genomic_DNA"/>
</dbReference>
<keyword evidence="4" id="KW-1185">Reference proteome</keyword>
<feature type="transmembrane region" description="Helical" evidence="2">
    <location>
        <begin position="81"/>
        <end position="103"/>
    </location>
</feature>
<dbReference type="AlphaFoldDB" id="A0A840RFM4"/>
<dbReference type="Proteomes" id="UP000543030">
    <property type="component" value="Unassembled WGS sequence"/>
</dbReference>
<comment type="caution">
    <text evidence="3">The sequence shown here is derived from an EMBL/GenBank/DDBJ whole genome shotgun (WGS) entry which is preliminary data.</text>
</comment>
<evidence type="ECO:0000313" key="3">
    <source>
        <dbReference type="EMBL" id="MBB5191837.1"/>
    </source>
</evidence>
<keyword evidence="2" id="KW-1133">Transmembrane helix</keyword>
<evidence type="ECO:0000256" key="2">
    <source>
        <dbReference type="SAM" id="Phobius"/>
    </source>
</evidence>
<gene>
    <name evidence="3" type="ORF">HNQ50_002567</name>
</gene>
<feature type="region of interest" description="Disordered" evidence="1">
    <location>
        <begin position="1"/>
        <end position="20"/>
    </location>
</feature>
<keyword evidence="2" id="KW-0812">Transmembrane</keyword>
<feature type="transmembrane region" description="Helical" evidence="2">
    <location>
        <begin position="56"/>
        <end position="75"/>
    </location>
</feature>
<accession>A0A840RFM4</accession>
<evidence type="ECO:0008006" key="5">
    <source>
        <dbReference type="Google" id="ProtNLM"/>
    </source>
</evidence>
<organism evidence="3 4">
    <name type="scientific">Silvimonas terrae</name>
    <dbReference type="NCBI Taxonomy" id="300266"/>
    <lineage>
        <taxon>Bacteria</taxon>
        <taxon>Pseudomonadati</taxon>
        <taxon>Pseudomonadota</taxon>
        <taxon>Betaproteobacteria</taxon>
        <taxon>Neisseriales</taxon>
        <taxon>Chitinibacteraceae</taxon>
        <taxon>Silvimonas</taxon>
    </lineage>
</organism>
<name>A0A840RFM4_9NEIS</name>
<evidence type="ECO:0000313" key="4">
    <source>
        <dbReference type="Proteomes" id="UP000543030"/>
    </source>
</evidence>
<reference evidence="3 4" key="1">
    <citation type="submission" date="2020-08" db="EMBL/GenBank/DDBJ databases">
        <title>Genomic Encyclopedia of Type Strains, Phase IV (KMG-IV): sequencing the most valuable type-strain genomes for metagenomic binning, comparative biology and taxonomic classification.</title>
        <authorList>
            <person name="Goeker M."/>
        </authorList>
    </citation>
    <scope>NUCLEOTIDE SEQUENCE [LARGE SCALE GENOMIC DNA]</scope>
    <source>
        <strain evidence="3 4">DSM 18233</strain>
    </source>
</reference>
<proteinExistence type="predicted"/>
<sequence>MPLCELQSGGKPEAGTGPQPLAAQHRWKTALLYWLCGGLLGAHSLYMGDLRGAARYWLMSFVTTSTLICAAMLTMSMPGATVTLVVCGIGVAMGCALIAYWVGDLIRLRLRLRSYEQAVKAQDPCSTLCVNGYFNCAHRKEKE</sequence>
<keyword evidence="2" id="KW-0472">Membrane</keyword>
<dbReference type="RefSeq" id="WP_184101207.1">
    <property type="nucleotide sequence ID" value="NZ_JACHHN010000004.1"/>
</dbReference>
<protein>
    <recommendedName>
        <fullName evidence="5">TM2 domain-containing protein</fullName>
    </recommendedName>
</protein>
<evidence type="ECO:0000256" key="1">
    <source>
        <dbReference type="SAM" id="MobiDB-lite"/>
    </source>
</evidence>
<feature type="transmembrane region" description="Helical" evidence="2">
    <location>
        <begin position="31"/>
        <end position="49"/>
    </location>
</feature>